<keyword evidence="9" id="KW-0067">ATP-binding</keyword>
<evidence type="ECO:0000256" key="6">
    <source>
        <dbReference type="ARBA" id="ARBA00022692"/>
    </source>
</evidence>
<dbReference type="AlphaFoldDB" id="A0A1R3KTB6"/>
<dbReference type="SUPFAM" id="SSF56112">
    <property type="entry name" value="Protein kinase-like (PK-like)"/>
    <property type="match status" value="1"/>
</dbReference>
<dbReference type="Pfam" id="PF07714">
    <property type="entry name" value="PK_Tyr_Ser-Thr"/>
    <property type="match status" value="1"/>
</dbReference>
<dbReference type="Gene3D" id="3.40.50.720">
    <property type="entry name" value="NAD(P)-binding Rossmann-like Domain"/>
    <property type="match status" value="1"/>
</dbReference>
<dbReference type="EMBL" id="AWUE01011934">
    <property type="protein sequence ID" value="OMP10322.1"/>
    <property type="molecule type" value="Genomic_DNA"/>
</dbReference>
<dbReference type="PANTHER" id="PTHR47982">
    <property type="entry name" value="PROLINE-RICH RECEPTOR-LIKE PROTEIN KINASE PERK4"/>
    <property type="match status" value="1"/>
</dbReference>
<dbReference type="SMART" id="SM00220">
    <property type="entry name" value="S_TKc"/>
    <property type="match status" value="1"/>
</dbReference>
<evidence type="ECO:0000256" key="10">
    <source>
        <dbReference type="ARBA" id="ARBA00022989"/>
    </source>
</evidence>
<keyword evidence="6" id="KW-0812">Transmembrane</keyword>
<dbReference type="Pfam" id="PF13460">
    <property type="entry name" value="NAD_binding_10"/>
    <property type="match status" value="1"/>
</dbReference>
<comment type="subcellular location">
    <subcellularLocation>
        <location evidence="1">Cell membrane</location>
        <topology evidence="1">Single-pass membrane protein</topology>
    </subcellularLocation>
</comment>
<evidence type="ECO:0000256" key="2">
    <source>
        <dbReference type="ARBA" id="ARBA00012513"/>
    </source>
</evidence>
<evidence type="ECO:0000313" key="16">
    <source>
        <dbReference type="Proteomes" id="UP000187203"/>
    </source>
</evidence>
<gene>
    <name evidence="15" type="ORF">COLO4_04618</name>
</gene>
<evidence type="ECO:0000256" key="4">
    <source>
        <dbReference type="ARBA" id="ARBA00022527"/>
    </source>
</evidence>
<proteinExistence type="predicted"/>
<evidence type="ECO:0000256" key="13">
    <source>
        <dbReference type="ARBA" id="ARBA00048679"/>
    </source>
</evidence>
<sequence>MDWAVRVKVAAGAARGIAYLHEDCHPRIIHRDIKSSNILLDNNFEARVSDFGLAKLALDTNTHVTTRVMGTFGYMAPEYATSGKLTEKSDVYSFGVVLLELITGRKPVDDSQPLGDESLVEWARPLLAEAVEHQDFEELVDPRLEKNYVDHEMFRMIEAAAACVRHSAAKRPKMSQVVRALDSLDESSDLTNGMKPGQSEVFDSAQQSAQIRMFQRSCALYSKPVGFVAGGRWLHGTDQEKSRYHIGSRIVKELLARNYLVRLTIQHEAEFEDLKQVMGMEELNRLESVVIAKMKNVESLCDAFRGCHAVFHTSSFIDPHGISGYSEQMAFLETEAARNVMDACAKAAYIKRCIFTSSLLTSIWTSDNMDTTIDESCWSSEEFCRENKLWLALGKTKAEKVAWMKARELKVKLVTICPPLLMAPTFPNAHQESSRPYLKGGRIMLQQGYLAVADVKKVAEAHVHVYEAMDYGACGRYLCFERVIRKLKEAIELENGLKMQGALSGERHHHQLLSEDEYEGIPSKISNSKLVTLLFQASQRLPCKNN</sequence>
<dbReference type="InterPro" id="IPR036291">
    <property type="entry name" value="NAD(P)-bd_dom_sf"/>
</dbReference>
<evidence type="ECO:0000259" key="14">
    <source>
        <dbReference type="PROSITE" id="PS50011"/>
    </source>
</evidence>
<dbReference type="OrthoDB" id="2735536at2759"/>
<dbReference type="InterPro" id="IPR011009">
    <property type="entry name" value="Kinase-like_dom_sf"/>
</dbReference>
<evidence type="ECO:0000256" key="9">
    <source>
        <dbReference type="ARBA" id="ARBA00022840"/>
    </source>
</evidence>
<dbReference type="SUPFAM" id="SSF51735">
    <property type="entry name" value="NAD(P)-binding Rossmann-fold domains"/>
    <property type="match status" value="1"/>
</dbReference>
<evidence type="ECO:0000313" key="15">
    <source>
        <dbReference type="EMBL" id="OMP10322.1"/>
    </source>
</evidence>
<dbReference type="InterPro" id="IPR000719">
    <property type="entry name" value="Prot_kinase_dom"/>
</dbReference>
<dbReference type="PROSITE" id="PS50011">
    <property type="entry name" value="PROTEIN_KINASE_DOM"/>
    <property type="match status" value="1"/>
</dbReference>
<dbReference type="InterPro" id="IPR047117">
    <property type="entry name" value="PERK1-13-like"/>
</dbReference>
<dbReference type="PANTHER" id="PTHR47982:SF32">
    <property type="entry name" value="NON-SPECIFIC SERINE_THREONINE PROTEIN KINASE"/>
    <property type="match status" value="1"/>
</dbReference>
<dbReference type="Gene3D" id="1.10.510.10">
    <property type="entry name" value="Transferase(Phosphotransferase) domain 1"/>
    <property type="match status" value="1"/>
</dbReference>
<accession>A0A1R3KTB6</accession>
<comment type="catalytic activity">
    <reaction evidence="13">
        <text>L-seryl-[protein] + ATP = O-phospho-L-seryl-[protein] + ADP + H(+)</text>
        <dbReference type="Rhea" id="RHEA:17989"/>
        <dbReference type="Rhea" id="RHEA-COMP:9863"/>
        <dbReference type="Rhea" id="RHEA-COMP:11604"/>
        <dbReference type="ChEBI" id="CHEBI:15378"/>
        <dbReference type="ChEBI" id="CHEBI:29999"/>
        <dbReference type="ChEBI" id="CHEBI:30616"/>
        <dbReference type="ChEBI" id="CHEBI:83421"/>
        <dbReference type="ChEBI" id="CHEBI:456216"/>
        <dbReference type="EC" id="2.7.11.1"/>
    </reaction>
</comment>
<dbReference type="FunFam" id="1.10.510.10:FF:000173">
    <property type="entry name" value="proline-rich receptor-like protein kinase PERK8"/>
    <property type="match status" value="1"/>
</dbReference>
<keyword evidence="3" id="KW-1003">Cell membrane</keyword>
<dbReference type="EC" id="2.7.11.1" evidence="2"/>
<dbReference type="Proteomes" id="UP000187203">
    <property type="component" value="Unassembled WGS sequence"/>
</dbReference>
<evidence type="ECO:0000256" key="8">
    <source>
        <dbReference type="ARBA" id="ARBA00022777"/>
    </source>
</evidence>
<keyword evidence="7" id="KW-0547">Nucleotide-binding</keyword>
<dbReference type="InterPro" id="IPR008271">
    <property type="entry name" value="Ser/Thr_kinase_AS"/>
</dbReference>
<dbReference type="STRING" id="93759.A0A1R3KTB6"/>
<name>A0A1R3KTB6_9ROSI</name>
<evidence type="ECO:0000256" key="1">
    <source>
        <dbReference type="ARBA" id="ARBA00004162"/>
    </source>
</evidence>
<evidence type="ECO:0000256" key="5">
    <source>
        <dbReference type="ARBA" id="ARBA00022679"/>
    </source>
</evidence>
<keyword evidence="11" id="KW-0472">Membrane</keyword>
<comment type="catalytic activity">
    <reaction evidence="12">
        <text>L-threonyl-[protein] + ATP = O-phospho-L-threonyl-[protein] + ADP + H(+)</text>
        <dbReference type="Rhea" id="RHEA:46608"/>
        <dbReference type="Rhea" id="RHEA-COMP:11060"/>
        <dbReference type="Rhea" id="RHEA-COMP:11605"/>
        <dbReference type="ChEBI" id="CHEBI:15378"/>
        <dbReference type="ChEBI" id="CHEBI:30013"/>
        <dbReference type="ChEBI" id="CHEBI:30616"/>
        <dbReference type="ChEBI" id="CHEBI:61977"/>
        <dbReference type="ChEBI" id="CHEBI:456216"/>
        <dbReference type="EC" id="2.7.11.1"/>
    </reaction>
</comment>
<evidence type="ECO:0000256" key="11">
    <source>
        <dbReference type="ARBA" id="ARBA00023136"/>
    </source>
</evidence>
<keyword evidence="8" id="KW-0418">Kinase</keyword>
<dbReference type="InterPro" id="IPR016040">
    <property type="entry name" value="NAD(P)-bd_dom"/>
</dbReference>
<organism evidence="15 16">
    <name type="scientific">Corchorus olitorius</name>
    <dbReference type="NCBI Taxonomy" id="93759"/>
    <lineage>
        <taxon>Eukaryota</taxon>
        <taxon>Viridiplantae</taxon>
        <taxon>Streptophyta</taxon>
        <taxon>Embryophyta</taxon>
        <taxon>Tracheophyta</taxon>
        <taxon>Spermatophyta</taxon>
        <taxon>Magnoliopsida</taxon>
        <taxon>eudicotyledons</taxon>
        <taxon>Gunneridae</taxon>
        <taxon>Pentapetalae</taxon>
        <taxon>rosids</taxon>
        <taxon>malvids</taxon>
        <taxon>Malvales</taxon>
        <taxon>Malvaceae</taxon>
        <taxon>Grewioideae</taxon>
        <taxon>Apeibeae</taxon>
        <taxon>Corchorus</taxon>
    </lineage>
</organism>
<keyword evidence="16" id="KW-1185">Reference proteome</keyword>
<evidence type="ECO:0000256" key="7">
    <source>
        <dbReference type="ARBA" id="ARBA00022741"/>
    </source>
</evidence>
<keyword evidence="4" id="KW-0723">Serine/threonine-protein kinase</keyword>
<reference evidence="16" key="1">
    <citation type="submission" date="2013-09" db="EMBL/GenBank/DDBJ databases">
        <title>Corchorus olitorius genome sequencing.</title>
        <authorList>
            <person name="Alam M."/>
            <person name="Haque M.S."/>
            <person name="Islam M.S."/>
            <person name="Emdad E.M."/>
            <person name="Islam M.M."/>
            <person name="Ahmed B."/>
            <person name="Halim A."/>
            <person name="Hossen Q.M.M."/>
            <person name="Hossain M.Z."/>
            <person name="Ahmed R."/>
            <person name="Khan M.M."/>
            <person name="Islam R."/>
            <person name="Rashid M.M."/>
            <person name="Khan S.A."/>
            <person name="Rahman M.S."/>
            <person name="Alam M."/>
            <person name="Yahiya A.S."/>
            <person name="Khan M.S."/>
            <person name="Azam M.S."/>
            <person name="Haque T."/>
            <person name="Lashkar M.Z.H."/>
            <person name="Akhand A.I."/>
            <person name="Morshed G."/>
            <person name="Roy S."/>
            <person name="Uddin K.S."/>
            <person name="Rabeya T."/>
            <person name="Hossain A.S."/>
            <person name="Chowdhury A."/>
            <person name="Snigdha A.R."/>
            <person name="Mortoza M.S."/>
            <person name="Matin S.A."/>
            <person name="Hoque S.M.E."/>
            <person name="Islam M.K."/>
            <person name="Roy D.K."/>
            <person name="Haider R."/>
            <person name="Moosa M.M."/>
            <person name="Elias S.M."/>
            <person name="Hasan A.M."/>
            <person name="Jahan S."/>
            <person name="Shafiuddin M."/>
            <person name="Mahmood N."/>
            <person name="Shommy N.S."/>
        </authorList>
    </citation>
    <scope>NUCLEOTIDE SEQUENCE [LARGE SCALE GENOMIC DNA]</scope>
    <source>
        <strain evidence="16">cv. O-4</strain>
    </source>
</reference>
<keyword evidence="10" id="KW-1133">Transmembrane helix</keyword>
<evidence type="ECO:0000256" key="3">
    <source>
        <dbReference type="ARBA" id="ARBA00022475"/>
    </source>
</evidence>
<keyword evidence="5" id="KW-0808">Transferase</keyword>
<dbReference type="GO" id="GO:0005886">
    <property type="term" value="C:plasma membrane"/>
    <property type="evidence" value="ECO:0007669"/>
    <property type="project" value="UniProtKB-SubCell"/>
</dbReference>
<comment type="caution">
    <text evidence="15">The sequence shown here is derived from an EMBL/GenBank/DDBJ whole genome shotgun (WGS) entry which is preliminary data.</text>
</comment>
<dbReference type="PROSITE" id="PS00108">
    <property type="entry name" value="PROTEIN_KINASE_ST"/>
    <property type="match status" value="1"/>
</dbReference>
<dbReference type="GO" id="GO:0004674">
    <property type="term" value="F:protein serine/threonine kinase activity"/>
    <property type="evidence" value="ECO:0007669"/>
    <property type="project" value="UniProtKB-KW"/>
</dbReference>
<dbReference type="InterPro" id="IPR001245">
    <property type="entry name" value="Ser-Thr/Tyr_kinase_cat_dom"/>
</dbReference>
<feature type="domain" description="Protein kinase" evidence="14">
    <location>
        <begin position="1"/>
        <end position="184"/>
    </location>
</feature>
<dbReference type="GO" id="GO:0005524">
    <property type="term" value="F:ATP binding"/>
    <property type="evidence" value="ECO:0007669"/>
    <property type="project" value="UniProtKB-KW"/>
</dbReference>
<evidence type="ECO:0000256" key="12">
    <source>
        <dbReference type="ARBA" id="ARBA00047899"/>
    </source>
</evidence>
<protein>
    <recommendedName>
        <fullName evidence="2">non-specific serine/threonine protein kinase</fullName>
        <ecNumber evidence="2">2.7.11.1</ecNumber>
    </recommendedName>
</protein>